<evidence type="ECO:0000256" key="1">
    <source>
        <dbReference type="SAM" id="SignalP"/>
    </source>
</evidence>
<feature type="chain" id="PRO_5040834798" description="Lipoprotein" evidence="1">
    <location>
        <begin position="24"/>
        <end position="141"/>
    </location>
</feature>
<organism evidence="2 3">
    <name type="scientific">Bacillus bombysepticus str. Wang</name>
    <dbReference type="NCBI Taxonomy" id="1330043"/>
    <lineage>
        <taxon>Bacteria</taxon>
        <taxon>Bacillati</taxon>
        <taxon>Bacillota</taxon>
        <taxon>Bacilli</taxon>
        <taxon>Bacillales</taxon>
        <taxon>Bacillaceae</taxon>
        <taxon>Bacillus</taxon>
        <taxon>Bacillus cereus group</taxon>
    </lineage>
</organism>
<evidence type="ECO:0008006" key="4">
    <source>
        <dbReference type="Google" id="ProtNLM"/>
    </source>
</evidence>
<dbReference type="Proteomes" id="UP000031778">
    <property type="component" value="Plasmid pBb"/>
</dbReference>
<evidence type="ECO:0000313" key="3">
    <source>
        <dbReference type="Proteomes" id="UP000031778"/>
    </source>
</evidence>
<protein>
    <recommendedName>
        <fullName evidence="4">Lipoprotein</fullName>
    </recommendedName>
</protein>
<geneLocation type="plasmid" evidence="2 3">
    <name>pBb</name>
</geneLocation>
<evidence type="ECO:0000313" key="2">
    <source>
        <dbReference type="EMBL" id="AHX21885.1"/>
    </source>
</evidence>
<proteinExistence type="predicted"/>
<dbReference type="KEGG" id="bby:CY96_29470"/>
<accession>A0A9W3PU85</accession>
<name>A0A9W3PU85_9BACI</name>
<gene>
    <name evidence="2" type="ORF">CY96_29470</name>
</gene>
<dbReference type="RefSeq" id="WP_000866352.1">
    <property type="nucleotide sequence ID" value="NZ_CP007513.1"/>
</dbReference>
<reference evidence="3" key="1">
    <citation type="submission" date="2014-03" db="EMBL/GenBank/DDBJ databases">
        <title>The Complete Genome Sequence of Bacillus bombyseptieus.</title>
        <authorList>
            <person name="Cheng T."/>
            <person name="Lin P."/>
            <person name="Jin S."/>
            <person name="Wu Y."/>
            <person name="Fu B."/>
            <person name="Long R."/>
            <person name="Liu D."/>
            <person name="Guo Y."/>
            <person name="Peng L."/>
            <person name="Xia Q."/>
        </authorList>
    </citation>
    <scope>NUCLEOTIDE SEQUENCE [LARGE SCALE GENOMIC DNA]</scope>
    <source>
        <strain evidence="3">wang</strain>
        <plasmid evidence="3">pBb</plasmid>
    </source>
</reference>
<keyword evidence="1" id="KW-0732">Signal</keyword>
<dbReference type="EMBL" id="CP007513">
    <property type="protein sequence ID" value="AHX21885.1"/>
    <property type="molecule type" value="Genomic_DNA"/>
</dbReference>
<keyword evidence="2" id="KW-0614">Plasmid</keyword>
<dbReference type="AlphaFoldDB" id="A0A9W3PU85"/>
<feature type="signal peptide" evidence="1">
    <location>
        <begin position="1"/>
        <end position="23"/>
    </location>
</feature>
<keyword evidence="3" id="KW-1185">Reference proteome</keyword>
<sequence length="141" mass="15517">MKVLMGLSFMFGCIFITSGNAEAASGGWYKITAAGNNCKARVNTDQTEYKPNNKTVGMQLEAEGNCSNMYYDTALSDRDLESVAHDTTVGSFSSKIPIKQLKIGNVREKETTDIIVQLYKEAAHTQPIGKLISNNIIIYPR</sequence>